<name>A0A1M4YGZ4_9BACT</name>
<dbReference type="PANTHER" id="PTHR43449">
    <property type="entry name" value="NUCLEOTIDYLTRANSFERASE"/>
    <property type="match status" value="1"/>
</dbReference>
<dbReference type="Pfam" id="PF01909">
    <property type="entry name" value="NTP_transf_2"/>
    <property type="match status" value="1"/>
</dbReference>
<dbReference type="RefSeq" id="WP_073038004.1">
    <property type="nucleotide sequence ID" value="NZ_FQVB01000010.1"/>
</dbReference>
<dbReference type="STRING" id="1121391.SAMN02745206_01251"/>
<keyword evidence="2" id="KW-0808">Transferase</keyword>
<accession>A0A1M4YGZ4</accession>
<evidence type="ECO:0000313" key="2">
    <source>
        <dbReference type="EMBL" id="SHF04792.1"/>
    </source>
</evidence>
<dbReference type="PANTHER" id="PTHR43449:SF3">
    <property type="entry name" value="POLYMERASE NUCLEOTIDYL TRANSFERASE DOMAIN-CONTAINING PROTEIN"/>
    <property type="match status" value="1"/>
</dbReference>
<reference evidence="3" key="1">
    <citation type="submission" date="2016-11" db="EMBL/GenBank/DDBJ databases">
        <authorList>
            <person name="Varghese N."/>
            <person name="Submissions S."/>
        </authorList>
    </citation>
    <scope>NUCLEOTIDE SEQUENCE [LARGE SCALE GENOMIC DNA]</scope>
    <source>
        <strain evidence="3">DSM 9756</strain>
    </source>
</reference>
<evidence type="ECO:0000259" key="1">
    <source>
        <dbReference type="Pfam" id="PF01909"/>
    </source>
</evidence>
<evidence type="ECO:0000313" key="3">
    <source>
        <dbReference type="Proteomes" id="UP000184076"/>
    </source>
</evidence>
<proteinExistence type="predicted"/>
<dbReference type="InterPro" id="IPR043519">
    <property type="entry name" value="NT_sf"/>
</dbReference>
<dbReference type="Gene3D" id="3.30.460.10">
    <property type="entry name" value="Beta Polymerase, domain 2"/>
    <property type="match status" value="1"/>
</dbReference>
<dbReference type="EMBL" id="FQVB01000010">
    <property type="protein sequence ID" value="SHF04792.1"/>
    <property type="molecule type" value="Genomic_DNA"/>
</dbReference>
<protein>
    <submittedName>
        <fullName evidence="2">Nucleotidyltransferase domain-containing protein</fullName>
    </submittedName>
</protein>
<sequence length="118" mass="13801">MSDSEILVRTRPPVSVLDFTVEEIVERLRRALEGRGVREAYIFGSVAAGRPHAWSDVDLILVTPSQDPFIERPRRFWDLLDLGIPLDILVYTPEEFARLWNEKTGFWRTVRENHIRIL</sequence>
<dbReference type="GO" id="GO:0016779">
    <property type="term" value="F:nucleotidyltransferase activity"/>
    <property type="evidence" value="ECO:0007669"/>
    <property type="project" value="InterPro"/>
</dbReference>
<dbReference type="InterPro" id="IPR002934">
    <property type="entry name" value="Polymerase_NTP_transf_dom"/>
</dbReference>
<dbReference type="OrthoDB" id="5515939at2"/>
<gene>
    <name evidence="2" type="ORF">SAMN02745206_01251</name>
</gene>
<dbReference type="AlphaFoldDB" id="A0A1M4YGZ4"/>
<dbReference type="Proteomes" id="UP000184076">
    <property type="component" value="Unassembled WGS sequence"/>
</dbReference>
<dbReference type="CDD" id="cd05403">
    <property type="entry name" value="NT_KNTase_like"/>
    <property type="match status" value="1"/>
</dbReference>
<dbReference type="SUPFAM" id="SSF81301">
    <property type="entry name" value="Nucleotidyltransferase"/>
    <property type="match status" value="1"/>
</dbReference>
<keyword evidence="3" id="KW-1185">Reference proteome</keyword>
<feature type="domain" description="Polymerase nucleotidyl transferase" evidence="1">
    <location>
        <begin position="24"/>
        <end position="96"/>
    </location>
</feature>
<organism evidence="2 3">
    <name type="scientific">Desulfacinum infernum DSM 9756</name>
    <dbReference type="NCBI Taxonomy" id="1121391"/>
    <lineage>
        <taxon>Bacteria</taxon>
        <taxon>Pseudomonadati</taxon>
        <taxon>Thermodesulfobacteriota</taxon>
        <taxon>Syntrophobacteria</taxon>
        <taxon>Syntrophobacterales</taxon>
        <taxon>Syntrophobacteraceae</taxon>
        <taxon>Desulfacinum</taxon>
    </lineage>
</organism>